<dbReference type="RefSeq" id="WP_210088280.1">
    <property type="nucleotide sequence ID" value="NZ_JAGGKG010000004.1"/>
</dbReference>
<keyword evidence="5" id="KW-1185">Reference proteome</keyword>
<dbReference type="PROSITE" id="PS50206">
    <property type="entry name" value="RHODANESE_3"/>
    <property type="match status" value="2"/>
</dbReference>
<name>A0ABS4FPU9_9BACL</name>
<dbReference type="InterPro" id="IPR045078">
    <property type="entry name" value="TST/MPST-like"/>
</dbReference>
<feature type="domain" description="Rhodanese" evidence="3">
    <location>
        <begin position="15"/>
        <end position="134"/>
    </location>
</feature>
<reference evidence="4 5" key="1">
    <citation type="submission" date="2021-03" db="EMBL/GenBank/DDBJ databases">
        <title>Genomic Encyclopedia of Type Strains, Phase IV (KMG-IV): sequencing the most valuable type-strain genomes for metagenomic binning, comparative biology and taxonomic classification.</title>
        <authorList>
            <person name="Goeker M."/>
        </authorList>
    </citation>
    <scope>NUCLEOTIDE SEQUENCE [LARGE SCALE GENOMIC DNA]</scope>
    <source>
        <strain evidence="4 5">DSM 14349</strain>
    </source>
</reference>
<dbReference type="Pfam" id="PF00581">
    <property type="entry name" value="Rhodanese"/>
    <property type="match status" value="2"/>
</dbReference>
<evidence type="ECO:0000256" key="1">
    <source>
        <dbReference type="ARBA" id="ARBA00022679"/>
    </source>
</evidence>
<feature type="domain" description="Rhodanese" evidence="3">
    <location>
        <begin position="184"/>
        <end position="310"/>
    </location>
</feature>
<dbReference type="CDD" id="cd01449">
    <property type="entry name" value="TST_Repeat_2"/>
    <property type="match status" value="1"/>
</dbReference>
<dbReference type="PANTHER" id="PTHR11364:SF27">
    <property type="entry name" value="SULFURTRANSFERASE"/>
    <property type="match status" value="1"/>
</dbReference>
<keyword evidence="2" id="KW-0677">Repeat</keyword>
<dbReference type="Proteomes" id="UP001519272">
    <property type="component" value="Unassembled WGS sequence"/>
</dbReference>
<accession>A0ABS4FPU9</accession>
<dbReference type="SMART" id="SM00450">
    <property type="entry name" value="RHOD"/>
    <property type="match status" value="2"/>
</dbReference>
<dbReference type="EMBL" id="JAGGKG010000004">
    <property type="protein sequence ID" value="MBP1904605.1"/>
    <property type="molecule type" value="Genomic_DNA"/>
</dbReference>
<dbReference type="GO" id="GO:0004792">
    <property type="term" value="F:thiosulfate-cyanide sulfurtransferase activity"/>
    <property type="evidence" value="ECO:0007669"/>
    <property type="project" value="UniProtKB-EC"/>
</dbReference>
<organism evidence="4 5">
    <name type="scientific">Paenibacillus turicensis</name>
    <dbReference type="NCBI Taxonomy" id="160487"/>
    <lineage>
        <taxon>Bacteria</taxon>
        <taxon>Bacillati</taxon>
        <taxon>Bacillota</taxon>
        <taxon>Bacilli</taxon>
        <taxon>Bacillales</taxon>
        <taxon>Paenibacillaceae</taxon>
        <taxon>Paenibacillus</taxon>
    </lineage>
</organism>
<proteinExistence type="predicted"/>
<dbReference type="PANTHER" id="PTHR11364">
    <property type="entry name" value="THIOSULFATE SULFERTANSFERASE"/>
    <property type="match status" value="1"/>
</dbReference>
<keyword evidence="1 4" id="KW-0808">Transferase</keyword>
<evidence type="ECO:0000259" key="3">
    <source>
        <dbReference type="PROSITE" id="PS50206"/>
    </source>
</evidence>
<sequence length="314" mass="35588">MSFTVSIKWLLARLYEPDIVIIDCRAWMNEPTLGHQKYTESHLPRAVYLDLDKDLSAPIQGHGGRHPLPDVASMVKTFSKAGITQEHRVIIYDDQQGMVAARVWWMLQYLGHEKAYVMEQGFTAWEQAKFPVSKEQPIVIPASFEPKVNQEWLVSMNEVAEIVRSLHQKEQRDLTDDTDNTAFLEKQVILIDSRENRRYLGLEEPIDTKAGHIPGAVNYFWKDVLQEDGSFKSKEQLQQHFAELIEIANSNSTDSAHYNTGYDTPIIVYCGSGVSACPNIMALKTVGFTNVKLYGGSWSDWISYEGNAVATGEE</sequence>
<dbReference type="InterPro" id="IPR036873">
    <property type="entry name" value="Rhodanese-like_dom_sf"/>
</dbReference>
<gene>
    <name evidence="4" type="ORF">J2Z32_001228</name>
</gene>
<dbReference type="EC" id="2.8.1.2" evidence="4"/>
<evidence type="ECO:0000313" key="5">
    <source>
        <dbReference type="Proteomes" id="UP001519272"/>
    </source>
</evidence>
<dbReference type="GO" id="GO:0016784">
    <property type="term" value="F:3-mercaptopyruvate sulfurtransferase activity"/>
    <property type="evidence" value="ECO:0007669"/>
    <property type="project" value="UniProtKB-EC"/>
</dbReference>
<dbReference type="Gene3D" id="3.40.250.10">
    <property type="entry name" value="Rhodanese-like domain"/>
    <property type="match status" value="2"/>
</dbReference>
<dbReference type="InterPro" id="IPR001763">
    <property type="entry name" value="Rhodanese-like_dom"/>
</dbReference>
<dbReference type="EC" id="2.8.1.1" evidence="4"/>
<dbReference type="CDD" id="cd01448">
    <property type="entry name" value="TST_Repeat_1"/>
    <property type="match status" value="1"/>
</dbReference>
<dbReference type="SUPFAM" id="SSF52821">
    <property type="entry name" value="Rhodanese/Cell cycle control phosphatase"/>
    <property type="match status" value="2"/>
</dbReference>
<comment type="caution">
    <text evidence="4">The sequence shown here is derived from an EMBL/GenBank/DDBJ whole genome shotgun (WGS) entry which is preliminary data.</text>
</comment>
<protein>
    <submittedName>
        <fullName evidence="4">Thiosulfate/3-mercaptopyruvate sulfurtransferase</fullName>
        <ecNumber evidence="4">2.8.1.1</ecNumber>
        <ecNumber evidence="4">2.8.1.2</ecNumber>
    </submittedName>
</protein>
<evidence type="ECO:0000313" key="4">
    <source>
        <dbReference type="EMBL" id="MBP1904605.1"/>
    </source>
</evidence>
<evidence type="ECO:0000256" key="2">
    <source>
        <dbReference type="ARBA" id="ARBA00022737"/>
    </source>
</evidence>